<organism evidence="2 3">
    <name type="scientific">Actinoplanes philippinensis</name>
    <dbReference type="NCBI Taxonomy" id="35752"/>
    <lineage>
        <taxon>Bacteria</taxon>
        <taxon>Bacillati</taxon>
        <taxon>Actinomycetota</taxon>
        <taxon>Actinomycetes</taxon>
        <taxon>Micromonosporales</taxon>
        <taxon>Micromonosporaceae</taxon>
        <taxon>Actinoplanes</taxon>
    </lineage>
</organism>
<gene>
    <name evidence="2" type="ORF">SAMN05421541_12144</name>
</gene>
<dbReference type="STRING" id="35752.SAMN05421541_12144"/>
<evidence type="ECO:0000256" key="1">
    <source>
        <dbReference type="SAM" id="Phobius"/>
    </source>
</evidence>
<reference evidence="2 3" key="1">
    <citation type="submission" date="2016-10" db="EMBL/GenBank/DDBJ databases">
        <authorList>
            <person name="de Groot N.N."/>
        </authorList>
    </citation>
    <scope>NUCLEOTIDE SEQUENCE [LARGE SCALE GENOMIC DNA]</scope>
    <source>
        <strain evidence="2 3">DSM 43019</strain>
    </source>
</reference>
<feature type="transmembrane region" description="Helical" evidence="1">
    <location>
        <begin position="119"/>
        <end position="139"/>
    </location>
</feature>
<name>A0A1I2LBT6_9ACTN</name>
<dbReference type="Proteomes" id="UP000199645">
    <property type="component" value="Unassembled WGS sequence"/>
</dbReference>
<keyword evidence="3" id="KW-1185">Reference proteome</keyword>
<feature type="transmembrane region" description="Helical" evidence="1">
    <location>
        <begin position="151"/>
        <end position="173"/>
    </location>
</feature>
<proteinExistence type="predicted"/>
<evidence type="ECO:0000313" key="3">
    <source>
        <dbReference type="Proteomes" id="UP000199645"/>
    </source>
</evidence>
<sequence length="219" mass="22751">MTDWAGYTALSRELSAELRDDAAWRDEVRDAHEQGRRGLAGIAGRLDEQRRRLAGLARETGGPAPDLTAVAGPGGDDAAAAAVAASSALDRADEAIERADHWAGRPRLLPGMSVLGRALVVHGVTGAVAFLVSFGMFAVQASQSRASVGDAVLSALALPLLAYGVSLVVLFTAGRPRRPDPDESPLPTLSTPVLGLVVSYGVMVTCWLLFIAVVAALTS</sequence>
<accession>A0A1I2LBT6</accession>
<protein>
    <submittedName>
        <fullName evidence="2">Uncharacterized protein</fullName>
    </submittedName>
</protein>
<keyword evidence="1" id="KW-0472">Membrane</keyword>
<dbReference type="AlphaFoldDB" id="A0A1I2LBT6"/>
<dbReference type="EMBL" id="FONV01000021">
    <property type="protein sequence ID" value="SFF76852.1"/>
    <property type="molecule type" value="Genomic_DNA"/>
</dbReference>
<feature type="transmembrane region" description="Helical" evidence="1">
    <location>
        <begin position="193"/>
        <end position="217"/>
    </location>
</feature>
<keyword evidence="1" id="KW-0812">Transmembrane</keyword>
<evidence type="ECO:0000313" key="2">
    <source>
        <dbReference type="EMBL" id="SFF76852.1"/>
    </source>
</evidence>
<dbReference type="RefSeq" id="WP_093621317.1">
    <property type="nucleotide sequence ID" value="NZ_BOMT01000073.1"/>
</dbReference>
<keyword evidence="1" id="KW-1133">Transmembrane helix</keyword>